<reference evidence="2 3" key="1">
    <citation type="submission" date="2015-04" db="EMBL/GenBank/DDBJ databases">
        <title>Lasius niger genome sequencing.</title>
        <authorList>
            <person name="Konorov E.A."/>
            <person name="Nikitin M.A."/>
            <person name="Kirill M.V."/>
            <person name="Chang P."/>
        </authorList>
    </citation>
    <scope>NUCLEOTIDE SEQUENCE [LARGE SCALE GENOMIC DNA]</scope>
    <source>
        <tissue evidence="2">Whole</tissue>
    </source>
</reference>
<evidence type="ECO:0000313" key="2">
    <source>
        <dbReference type="EMBL" id="KMQ84392.1"/>
    </source>
</evidence>
<dbReference type="PaxDb" id="67767-A0A0J7K246"/>
<proteinExistence type="predicted"/>
<dbReference type="AlphaFoldDB" id="A0A0J7K246"/>
<dbReference type="EMBL" id="LBMM01016553">
    <property type="protein sequence ID" value="KMQ84392.1"/>
    <property type="molecule type" value="Genomic_DNA"/>
</dbReference>
<feature type="chain" id="PRO_5005289857" evidence="1">
    <location>
        <begin position="18"/>
        <end position="87"/>
    </location>
</feature>
<dbReference type="Proteomes" id="UP000036403">
    <property type="component" value="Unassembled WGS sequence"/>
</dbReference>
<name>A0A0J7K246_LASNI</name>
<gene>
    <name evidence="2" type="ORF">RF55_17832</name>
</gene>
<evidence type="ECO:0000313" key="3">
    <source>
        <dbReference type="Proteomes" id="UP000036403"/>
    </source>
</evidence>
<sequence length="87" mass="8960">IVVQLLHIFAVIALVIGETEQPLLQPVVAAIPQGQPQTPIEILVAEAGQAVFAPPVGAGMRVLEREGAPAIAIGAIVFAHRAPLTLA</sequence>
<protein>
    <submittedName>
        <fullName evidence="2">Uncharacterized protein</fullName>
    </submittedName>
</protein>
<organism evidence="2 3">
    <name type="scientific">Lasius niger</name>
    <name type="common">Black garden ant</name>
    <dbReference type="NCBI Taxonomy" id="67767"/>
    <lineage>
        <taxon>Eukaryota</taxon>
        <taxon>Metazoa</taxon>
        <taxon>Ecdysozoa</taxon>
        <taxon>Arthropoda</taxon>
        <taxon>Hexapoda</taxon>
        <taxon>Insecta</taxon>
        <taxon>Pterygota</taxon>
        <taxon>Neoptera</taxon>
        <taxon>Endopterygota</taxon>
        <taxon>Hymenoptera</taxon>
        <taxon>Apocrita</taxon>
        <taxon>Aculeata</taxon>
        <taxon>Formicoidea</taxon>
        <taxon>Formicidae</taxon>
        <taxon>Formicinae</taxon>
        <taxon>Lasius</taxon>
        <taxon>Lasius</taxon>
    </lineage>
</organism>
<accession>A0A0J7K246</accession>
<comment type="caution">
    <text evidence="2">The sequence shown here is derived from an EMBL/GenBank/DDBJ whole genome shotgun (WGS) entry which is preliminary data.</text>
</comment>
<keyword evidence="3" id="KW-1185">Reference proteome</keyword>
<evidence type="ECO:0000256" key="1">
    <source>
        <dbReference type="SAM" id="SignalP"/>
    </source>
</evidence>
<feature type="signal peptide" evidence="1">
    <location>
        <begin position="1"/>
        <end position="17"/>
    </location>
</feature>
<feature type="non-terminal residue" evidence="2">
    <location>
        <position position="1"/>
    </location>
</feature>
<keyword evidence="1" id="KW-0732">Signal</keyword>